<dbReference type="SUPFAM" id="SSF47699">
    <property type="entry name" value="Bifunctional inhibitor/lipid-transfer protein/seed storage 2S albumin"/>
    <property type="match status" value="1"/>
</dbReference>
<dbReference type="Pfam" id="PF00234">
    <property type="entry name" value="Tryp_alpha_amyl"/>
    <property type="match status" value="1"/>
</dbReference>
<gene>
    <name evidence="7" type="primary">PawS1</name>
</gene>
<evidence type="ECO:0000256" key="2">
    <source>
        <dbReference type="ARBA" id="ARBA00022761"/>
    </source>
</evidence>
<keyword evidence="3" id="KW-0708">Seed storage protein</keyword>
<dbReference type="EMBL" id="JX262737">
    <property type="protein sequence ID" value="AFQ93668.1"/>
    <property type="molecule type" value="Genomic_DNA"/>
</dbReference>
<dbReference type="SMART" id="SM00499">
    <property type="entry name" value="AAI"/>
    <property type="match status" value="1"/>
</dbReference>
<evidence type="ECO:0000256" key="5">
    <source>
        <dbReference type="SAM" id="SignalP"/>
    </source>
</evidence>
<dbReference type="InterPro" id="IPR036312">
    <property type="entry name" value="Bifun_inhib/LTP/seed_sf"/>
</dbReference>
<dbReference type="GO" id="GO:0045735">
    <property type="term" value="F:nutrient reservoir activity"/>
    <property type="evidence" value="ECO:0007669"/>
    <property type="project" value="UniProtKB-KW"/>
</dbReference>
<dbReference type="InterPro" id="IPR016140">
    <property type="entry name" value="Bifunc_inhib/LTP/seed_store"/>
</dbReference>
<accession>A0A023GYK8</accession>
<feature type="coiled-coil region" evidence="4">
    <location>
        <begin position="132"/>
        <end position="159"/>
    </location>
</feature>
<dbReference type="AlphaFoldDB" id="A0A023GYK8"/>
<evidence type="ECO:0000313" key="7">
    <source>
        <dbReference type="EMBL" id="AFQ93668.1"/>
    </source>
</evidence>
<reference evidence="7" key="1">
    <citation type="journal article" date="2014" name="Plant Cell">
        <title>Evolutionary Origins of a Bioactive Peptide Buried within Preproalbumin.</title>
        <authorList>
            <person name="Elliott A.G."/>
            <person name="Delay C."/>
            <person name="Liu H."/>
            <person name="Phua Z."/>
            <person name="Rosengren K.J."/>
            <person name="Benfield A.H."/>
            <person name="Panero J.L."/>
            <person name="Colgrave M.L."/>
            <person name="Jayasena A.S."/>
            <person name="Dunse K.M."/>
            <person name="Anderson M.A."/>
            <person name="Schilling E.E."/>
            <person name="Ortiz-Barrientos D."/>
            <person name="Craik D.J."/>
            <person name="Mylne J.S."/>
        </authorList>
    </citation>
    <scope>NUCLEOTIDE SEQUENCE</scope>
    <source>
        <strain evidence="7">JM8367_J.L.Panero</strain>
    </source>
</reference>
<feature type="signal peptide" evidence="5">
    <location>
        <begin position="1"/>
        <end position="22"/>
    </location>
</feature>
<dbReference type="InterPro" id="IPR000617">
    <property type="entry name" value="Napin/2SS/CON"/>
</dbReference>
<evidence type="ECO:0000256" key="4">
    <source>
        <dbReference type="SAM" id="Coils"/>
    </source>
</evidence>
<evidence type="ECO:0000256" key="3">
    <source>
        <dbReference type="ARBA" id="ARBA00023129"/>
    </source>
</evidence>
<sequence>MAKLALVVLAMTAIVAFVEVSGYKTTITTITTEDTNGGCYSLPLPPFYFCPGQDNLKKDNGRCYPVPYPPFYTCTPHGLDNRKGSSVQCDRQIPIQQLNHCQMHLTQGQQQQQQHLNLCCNQLQQVKEQCQCEAIKQVAKQAQRQLQGGQQQMEQMLKKVQMLPNQCNLEVKKCQTGF</sequence>
<keyword evidence="5" id="KW-0732">Signal</keyword>
<organism evidence="7">
    <name type="scientific">Alloispermum scabrifolium</name>
    <dbReference type="NCBI Taxonomy" id="217839"/>
    <lineage>
        <taxon>Eukaryota</taxon>
        <taxon>Viridiplantae</taxon>
        <taxon>Streptophyta</taxon>
        <taxon>Embryophyta</taxon>
        <taxon>Tracheophyta</taxon>
        <taxon>Spermatophyta</taxon>
        <taxon>Magnoliopsida</taxon>
        <taxon>eudicotyledons</taxon>
        <taxon>Gunneridae</taxon>
        <taxon>Pentapetalae</taxon>
        <taxon>asterids</taxon>
        <taxon>campanulids</taxon>
        <taxon>Asterales</taxon>
        <taxon>Asteraceae</taxon>
        <taxon>Asteroideae</taxon>
        <taxon>Heliantheae alliance</taxon>
        <taxon>Millerieae</taxon>
        <taxon>Alloispermum</taxon>
    </lineage>
</organism>
<name>A0A023GYK8_ALLSB</name>
<dbReference type="Gene3D" id="1.10.110.10">
    <property type="entry name" value="Plant lipid-transfer and hydrophobic proteins"/>
    <property type="match status" value="1"/>
</dbReference>
<protein>
    <submittedName>
        <fullName evidence="7">Preproalbumin PawS1</fullName>
    </submittedName>
</protein>
<evidence type="ECO:0000256" key="1">
    <source>
        <dbReference type="ARBA" id="ARBA00008262"/>
    </source>
</evidence>
<keyword evidence="2" id="KW-0758">Storage protein</keyword>
<evidence type="ECO:0000259" key="6">
    <source>
        <dbReference type="SMART" id="SM00499"/>
    </source>
</evidence>
<keyword evidence="4" id="KW-0175">Coiled coil</keyword>
<proteinExistence type="inferred from homology"/>
<dbReference type="PANTHER" id="PTHR35496:SF4">
    <property type="entry name" value="2S SULFUR-RICH SEED STORAGE PROTEIN 2-LIKE"/>
    <property type="match status" value="1"/>
</dbReference>
<feature type="domain" description="Bifunctional inhibitor/plant lipid transfer protein/seed storage helical" evidence="6">
    <location>
        <begin position="89"/>
        <end position="174"/>
    </location>
</feature>
<comment type="similarity">
    <text evidence="1">Belongs to the 2S seed storage albumins family.</text>
</comment>
<feature type="chain" id="PRO_5001518392" evidence="5">
    <location>
        <begin position="23"/>
        <end position="178"/>
    </location>
</feature>
<dbReference type="PANTHER" id="PTHR35496">
    <property type="entry name" value="2S SEED STORAGE PROTEIN 1-RELATED"/>
    <property type="match status" value="1"/>
</dbReference>